<evidence type="ECO:0000313" key="3">
    <source>
        <dbReference type="Proteomes" id="UP000002630"/>
    </source>
</evidence>
<evidence type="ECO:0000313" key="2">
    <source>
        <dbReference type="EMBL" id="CBN77751.1"/>
    </source>
</evidence>
<feature type="compositionally biased region" description="Low complexity" evidence="1">
    <location>
        <begin position="66"/>
        <end position="84"/>
    </location>
</feature>
<organism evidence="2 3">
    <name type="scientific">Ectocarpus siliculosus</name>
    <name type="common">Brown alga</name>
    <name type="synonym">Conferva siliculosa</name>
    <dbReference type="NCBI Taxonomy" id="2880"/>
    <lineage>
        <taxon>Eukaryota</taxon>
        <taxon>Sar</taxon>
        <taxon>Stramenopiles</taxon>
        <taxon>Ochrophyta</taxon>
        <taxon>PX clade</taxon>
        <taxon>Phaeophyceae</taxon>
        <taxon>Ectocarpales</taxon>
        <taxon>Ectocarpaceae</taxon>
        <taxon>Ectocarpus</taxon>
    </lineage>
</organism>
<feature type="compositionally biased region" description="Basic and acidic residues" evidence="1">
    <location>
        <begin position="115"/>
        <end position="129"/>
    </location>
</feature>
<sequence>MFREAIRCISQTVRQPHAPTPHGSIIARSGRSRRIERGSETRESGNVKVYYNTRAHQQEHNGRPNSTTAATASTTSAAATAAATERAPHPVSVEQGRREHGRSAERTFRAARGSAPKDDRGRVLAKLDHTGAPGSQTGAGADCREPREVSVQRGGRGGNTRAHHRKGRGASTAEGSHAGGNGPRGGGHGQTQRGGGINHGDVAQ</sequence>
<protein>
    <submittedName>
        <fullName evidence="2">Uncharacterized protein</fullName>
    </submittedName>
</protein>
<keyword evidence="3" id="KW-1185">Reference proteome</keyword>
<dbReference type="InParanoid" id="D8LR78"/>
<name>D8LR78_ECTSI</name>
<reference evidence="2 3" key="1">
    <citation type="journal article" date="2010" name="Nature">
        <title>The Ectocarpus genome and the independent evolution of multicellularity in brown algae.</title>
        <authorList>
            <person name="Cock J.M."/>
            <person name="Sterck L."/>
            <person name="Rouze P."/>
            <person name="Scornet D."/>
            <person name="Allen A.E."/>
            <person name="Amoutzias G."/>
            <person name="Anthouard V."/>
            <person name="Artiguenave F."/>
            <person name="Aury J.M."/>
            <person name="Badger J.H."/>
            <person name="Beszteri B."/>
            <person name="Billiau K."/>
            <person name="Bonnet E."/>
            <person name="Bothwell J.H."/>
            <person name="Bowler C."/>
            <person name="Boyen C."/>
            <person name="Brownlee C."/>
            <person name="Carrano C.J."/>
            <person name="Charrier B."/>
            <person name="Cho G.Y."/>
            <person name="Coelho S.M."/>
            <person name="Collen J."/>
            <person name="Corre E."/>
            <person name="Da Silva C."/>
            <person name="Delage L."/>
            <person name="Delaroque N."/>
            <person name="Dittami S.M."/>
            <person name="Doulbeau S."/>
            <person name="Elias M."/>
            <person name="Farnham G."/>
            <person name="Gachon C.M."/>
            <person name="Gschloessl B."/>
            <person name="Heesch S."/>
            <person name="Jabbari K."/>
            <person name="Jubin C."/>
            <person name="Kawai H."/>
            <person name="Kimura K."/>
            <person name="Kloareg B."/>
            <person name="Kupper F.C."/>
            <person name="Lang D."/>
            <person name="Le Bail A."/>
            <person name="Leblanc C."/>
            <person name="Lerouge P."/>
            <person name="Lohr M."/>
            <person name="Lopez P.J."/>
            <person name="Martens C."/>
            <person name="Maumus F."/>
            <person name="Michel G."/>
            <person name="Miranda-Saavedra D."/>
            <person name="Morales J."/>
            <person name="Moreau H."/>
            <person name="Motomura T."/>
            <person name="Nagasato C."/>
            <person name="Napoli C.A."/>
            <person name="Nelson D.R."/>
            <person name="Nyvall-Collen P."/>
            <person name="Peters A.F."/>
            <person name="Pommier C."/>
            <person name="Potin P."/>
            <person name="Poulain J."/>
            <person name="Quesneville H."/>
            <person name="Read B."/>
            <person name="Rensing S.A."/>
            <person name="Ritter A."/>
            <person name="Rousvoal S."/>
            <person name="Samanta M."/>
            <person name="Samson G."/>
            <person name="Schroeder D.C."/>
            <person name="Segurens B."/>
            <person name="Strittmatter M."/>
            <person name="Tonon T."/>
            <person name="Tregear J.W."/>
            <person name="Valentin K."/>
            <person name="von Dassow P."/>
            <person name="Yamagishi T."/>
            <person name="Van de Peer Y."/>
            <person name="Wincker P."/>
        </authorList>
    </citation>
    <scope>NUCLEOTIDE SEQUENCE [LARGE SCALE GENOMIC DNA]</scope>
    <source>
        <strain evidence="3">Ec32 / CCAP1310/4</strain>
    </source>
</reference>
<dbReference type="AlphaFoldDB" id="D8LR78"/>
<feature type="compositionally biased region" description="Gly residues" evidence="1">
    <location>
        <begin position="177"/>
        <end position="198"/>
    </location>
</feature>
<gene>
    <name evidence="2" type="ORF">Esi_0062_0129</name>
</gene>
<accession>D8LR78</accession>
<dbReference type="EMBL" id="FN648841">
    <property type="protein sequence ID" value="CBN77751.1"/>
    <property type="molecule type" value="Genomic_DNA"/>
</dbReference>
<dbReference type="Proteomes" id="UP000002630">
    <property type="component" value="Linkage Group LG16"/>
</dbReference>
<feature type="region of interest" description="Disordered" evidence="1">
    <location>
        <begin position="55"/>
        <end position="204"/>
    </location>
</feature>
<evidence type="ECO:0000256" key="1">
    <source>
        <dbReference type="SAM" id="MobiDB-lite"/>
    </source>
</evidence>
<proteinExistence type="predicted"/>
<dbReference type="EMBL" id="FN649741">
    <property type="protein sequence ID" value="CBN77751.1"/>
    <property type="molecule type" value="Genomic_DNA"/>
</dbReference>
<feature type="compositionally biased region" description="Basic and acidic residues" evidence="1">
    <location>
        <begin position="95"/>
        <end position="108"/>
    </location>
</feature>